<reference evidence="1 2" key="1">
    <citation type="submission" date="2016-10" db="EMBL/GenBank/DDBJ databases">
        <title>Comparative genome analysis of multiple Pseudomonas spp. focuses on biocontrol and plant growth promoting traits.</title>
        <authorList>
            <person name="Tao X.-Y."/>
            <person name="Taylor C.G."/>
        </authorList>
    </citation>
    <scope>NUCLEOTIDE SEQUENCE [LARGE SCALE GENOMIC DNA]</scope>
    <source>
        <strain evidence="1 2">37A10</strain>
    </source>
</reference>
<organism evidence="1 2">
    <name type="scientific">Pseudomonas frederiksbergensis</name>
    <dbReference type="NCBI Taxonomy" id="104087"/>
    <lineage>
        <taxon>Bacteria</taxon>
        <taxon>Pseudomonadati</taxon>
        <taxon>Pseudomonadota</taxon>
        <taxon>Gammaproteobacteria</taxon>
        <taxon>Pseudomonadales</taxon>
        <taxon>Pseudomonadaceae</taxon>
        <taxon>Pseudomonas</taxon>
    </lineage>
</organism>
<comment type="caution">
    <text evidence="1">The sequence shown here is derived from an EMBL/GenBank/DDBJ whole genome shotgun (WGS) entry which is preliminary data.</text>
</comment>
<sequence>MLHSHNSDVVTFSVRLTDMQIVRSDIVRDSHMIVRIRPVEVPTAREEVAVRGKQPITVTAGRSEYNVQDDSIIKFQGVDGHPVYVSRGLTTLEGDRIYGTRIEVLYQFDGHRNDLEAIDSQLLELFKRIDLQ</sequence>
<proteinExistence type="predicted"/>
<dbReference type="AlphaFoldDB" id="A0A423JNI0"/>
<gene>
    <name evidence="1" type="ORF">BK666_27975</name>
</gene>
<dbReference type="Proteomes" id="UP000285349">
    <property type="component" value="Unassembled WGS sequence"/>
</dbReference>
<accession>A0A423JNI0</accession>
<evidence type="ECO:0000313" key="1">
    <source>
        <dbReference type="EMBL" id="RON39222.1"/>
    </source>
</evidence>
<dbReference type="RefSeq" id="WP_123515273.1">
    <property type="nucleotide sequence ID" value="NZ_MOBQ01000047.1"/>
</dbReference>
<dbReference type="EMBL" id="MOBQ01000047">
    <property type="protein sequence ID" value="RON39222.1"/>
    <property type="molecule type" value="Genomic_DNA"/>
</dbReference>
<protein>
    <submittedName>
        <fullName evidence="1">Uncharacterized protein</fullName>
    </submittedName>
</protein>
<evidence type="ECO:0000313" key="2">
    <source>
        <dbReference type="Proteomes" id="UP000285349"/>
    </source>
</evidence>
<dbReference type="OrthoDB" id="9864361at2"/>
<name>A0A423JNI0_9PSED</name>